<dbReference type="EMBL" id="CP092429">
    <property type="protein sequence ID" value="ULP52861.1"/>
    <property type="molecule type" value="Genomic_DNA"/>
</dbReference>
<accession>A0ABY3VFP3</accession>
<name>A0ABY3VFP3_MYCUL</name>
<feature type="domain" description="Carboxymuconolactone decarboxylase-like" evidence="1">
    <location>
        <begin position="441"/>
        <end position="519"/>
    </location>
</feature>
<gene>
    <name evidence="2" type="ORF">MJO63_06500</name>
</gene>
<dbReference type="InterPro" id="IPR036291">
    <property type="entry name" value="NAD(P)-bd_dom_sf"/>
</dbReference>
<dbReference type="PANTHER" id="PTHR43313:SF1">
    <property type="entry name" value="3BETA-HYDROXYSTEROID DEHYDROGENASE DHS-16"/>
    <property type="match status" value="1"/>
</dbReference>
<dbReference type="Gene3D" id="3.40.50.720">
    <property type="entry name" value="NAD(P)-binding Rossmann-like Domain"/>
    <property type="match status" value="1"/>
</dbReference>
<dbReference type="Pfam" id="PF02627">
    <property type="entry name" value="CMD"/>
    <property type="match status" value="1"/>
</dbReference>
<dbReference type="InterPro" id="IPR002347">
    <property type="entry name" value="SDR_fam"/>
</dbReference>
<evidence type="ECO:0000313" key="3">
    <source>
        <dbReference type="Proteomes" id="UP001055253"/>
    </source>
</evidence>
<dbReference type="SUPFAM" id="SSF51735">
    <property type="entry name" value="NAD(P)-binding Rossmann-fold domains"/>
    <property type="match status" value="1"/>
</dbReference>
<dbReference type="PANTHER" id="PTHR43313">
    <property type="entry name" value="SHORT-CHAIN DEHYDROGENASE/REDUCTASE FAMILY 9C"/>
    <property type="match status" value="1"/>
</dbReference>
<dbReference type="PRINTS" id="PR00081">
    <property type="entry name" value="GDHRDH"/>
</dbReference>
<dbReference type="RefSeq" id="WP_232047663.1">
    <property type="nucleotide sequence ID" value="NZ_CP085200.1"/>
</dbReference>
<dbReference type="Pfam" id="PF00106">
    <property type="entry name" value="adh_short"/>
    <property type="match status" value="1"/>
</dbReference>
<dbReference type="Proteomes" id="UP001055253">
    <property type="component" value="Chromosome"/>
</dbReference>
<organism evidence="2 3">
    <name type="scientific">Mycobacterium ulcerans</name>
    <dbReference type="NCBI Taxonomy" id="1809"/>
    <lineage>
        <taxon>Bacteria</taxon>
        <taxon>Bacillati</taxon>
        <taxon>Actinomycetota</taxon>
        <taxon>Actinomycetes</taxon>
        <taxon>Mycobacteriales</taxon>
        <taxon>Mycobacteriaceae</taxon>
        <taxon>Mycobacterium</taxon>
        <taxon>Mycobacterium ulcerans group</taxon>
    </lineage>
</organism>
<proteinExistence type="predicted"/>
<evidence type="ECO:0000313" key="2">
    <source>
        <dbReference type="EMBL" id="ULP52861.1"/>
    </source>
</evidence>
<keyword evidence="3" id="KW-1185">Reference proteome</keyword>
<dbReference type="InterPro" id="IPR029032">
    <property type="entry name" value="AhpD-like"/>
</dbReference>
<sequence length="523" mass="54909">MSCTRQHVVVTGASSGIGRSTALRLASAGWHVYAGVRRAADGEALQAASSGGQLSPLLMDVTVAEQIDAAVGIVGEHIGAAGLDGLVDNAGIGVASPVEMVPLDALRQQLQVNVVGQIAVTQAFLPLLRRAAGRIVVIASIGDRFTPPFGGPLAASKAAIATLADALRQEEAPWGIKVVMIEPASINSGAADKLERDAKKAIDEFGADGARLYRDAYLGMVKAALSRERRGSPPTVVADLVLKVLTMARPHARNVGGKGRQDVGDRVPLASDPGLGCAASQGFRASQAGFAGNIQVRVKRKVVDAMAPMEMPNQDQVQALDPVFGKMAVELGQHAWSLPQLTMRVKSFVFLAADLCTANLGFPLLTHVQMAGFNGVTPAECAAGIRHLAPYVGYPTAAVALQQLRQQGPMGEEPAQAVEPQPLPGHIGEALDALDKDFARFVTGQFHQRWAGDQRLTPRERALSCLAADVLNQTLDESFAMHVELALAAGAGPAQLEAVLLLVAEYGIPKAWRAYRALDALTA</sequence>
<dbReference type="InterPro" id="IPR003779">
    <property type="entry name" value="CMD-like"/>
</dbReference>
<dbReference type="Gene3D" id="1.20.1290.10">
    <property type="entry name" value="AhpD-like"/>
    <property type="match status" value="1"/>
</dbReference>
<evidence type="ECO:0000259" key="1">
    <source>
        <dbReference type="Pfam" id="PF02627"/>
    </source>
</evidence>
<reference evidence="2" key="1">
    <citation type="submission" date="2022-08" db="EMBL/GenBank/DDBJ databases">
        <title>Whole genome sequencing of non-tuberculosis mycobacteria type-strains.</title>
        <authorList>
            <person name="Igarashi Y."/>
            <person name="Osugi A."/>
            <person name="Mitarai S."/>
        </authorList>
    </citation>
    <scope>NUCLEOTIDE SEQUENCE</scope>
    <source>
        <strain evidence="2">ATCC 19423</strain>
    </source>
</reference>
<protein>
    <submittedName>
        <fullName evidence="2">SDR family NAD(P)-dependent oxidoreductase</fullName>
    </submittedName>
</protein>
<dbReference type="SUPFAM" id="SSF69118">
    <property type="entry name" value="AhpD-like"/>
    <property type="match status" value="1"/>
</dbReference>